<gene>
    <name evidence="2" type="ORF">R2G56_20160</name>
</gene>
<evidence type="ECO:0000313" key="2">
    <source>
        <dbReference type="EMBL" id="MDV6228608.1"/>
    </source>
</evidence>
<protein>
    <submittedName>
        <fullName evidence="2">Transporter</fullName>
    </submittedName>
</protein>
<comment type="caution">
    <text evidence="2">The sequence shown here is derived from an EMBL/GenBank/DDBJ whole genome shotgun (WGS) entry which is preliminary data.</text>
</comment>
<name>A0ABU4AQT4_9HYPH</name>
<evidence type="ECO:0000256" key="1">
    <source>
        <dbReference type="SAM" id="SignalP"/>
    </source>
</evidence>
<accession>A0ABU4AQT4</accession>
<feature type="signal peptide" evidence="1">
    <location>
        <begin position="1"/>
        <end position="24"/>
    </location>
</feature>
<evidence type="ECO:0000313" key="3">
    <source>
        <dbReference type="Proteomes" id="UP001185659"/>
    </source>
</evidence>
<proteinExistence type="predicted"/>
<dbReference type="Proteomes" id="UP001185659">
    <property type="component" value="Unassembled WGS sequence"/>
</dbReference>
<organism evidence="2 3">
    <name type="scientific">Nitratireductor aquimarinus</name>
    <dbReference type="NCBI Taxonomy" id="889300"/>
    <lineage>
        <taxon>Bacteria</taxon>
        <taxon>Pseudomonadati</taxon>
        <taxon>Pseudomonadota</taxon>
        <taxon>Alphaproteobacteria</taxon>
        <taxon>Hyphomicrobiales</taxon>
        <taxon>Phyllobacteriaceae</taxon>
        <taxon>Nitratireductor</taxon>
    </lineage>
</organism>
<reference evidence="2 3" key="1">
    <citation type="submission" date="2023-10" db="EMBL/GenBank/DDBJ databases">
        <authorList>
            <person name="Venkata Ramana C."/>
            <person name="Sasikala C."/>
            <person name="Dhurka M."/>
        </authorList>
    </citation>
    <scope>NUCLEOTIDE SEQUENCE [LARGE SCALE GENOMIC DNA]</scope>
    <source>
        <strain evidence="2 3">KCTC 32151</strain>
    </source>
</reference>
<feature type="chain" id="PRO_5045096674" evidence="1">
    <location>
        <begin position="25"/>
        <end position="314"/>
    </location>
</feature>
<keyword evidence="1" id="KW-0732">Signal</keyword>
<dbReference type="Pfam" id="PF13557">
    <property type="entry name" value="Phenol_MetA_deg"/>
    <property type="match status" value="1"/>
</dbReference>
<dbReference type="PROSITE" id="PS51257">
    <property type="entry name" value="PROKAR_LIPOPROTEIN"/>
    <property type="match status" value="1"/>
</dbReference>
<dbReference type="RefSeq" id="WP_317562400.1">
    <property type="nucleotide sequence ID" value="NZ_JAWLIP010000011.1"/>
</dbReference>
<dbReference type="EMBL" id="JAWLIP010000011">
    <property type="protein sequence ID" value="MDV6228608.1"/>
    <property type="molecule type" value="Genomic_DNA"/>
</dbReference>
<sequence length="314" mass="33620">MKFRFGCAISLALGCLYPVGELHAAEGGAGVYLLGLRSSGAGFTPPPGLFFSDQLFMYNGSLEGRVELAGGVLAGGVDADLIINIPTALWVTEAEIFGGRLGFSVTTPFGRTSVSGFVNPFGRTSDSVLTFGDPALTTFLGWNVGNFHIQSGVTGYFPIGDYREAALANVARHRLAADVYTAITWLDPEWGIDISNTIGITFNAKNQATNYKTGIEFHWEGAITKQLTESFSAGLVGYYYKQLTADKAPPPIAAVLGDFKGEIAGVGVQVGYNFQIGEAPVSTRLRYYHQFSAKNHLEGDSVFLSLSFPLAVNR</sequence>
<dbReference type="InterPro" id="IPR025737">
    <property type="entry name" value="FApF"/>
</dbReference>
<keyword evidence="3" id="KW-1185">Reference proteome</keyword>